<evidence type="ECO:0000313" key="1">
    <source>
        <dbReference type="EMBL" id="MFD1882939.1"/>
    </source>
</evidence>
<dbReference type="GO" id="GO:0032259">
    <property type="term" value="P:methylation"/>
    <property type="evidence" value="ECO:0007669"/>
    <property type="project" value="UniProtKB-KW"/>
</dbReference>
<comment type="caution">
    <text evidence="1">The sequence shown here is derived from an EMBL/GenBank/DDBJ whole genome shotgun (WGS) entry which is preliminary data.</text>
</comment>
<evidence type="ECO:0000313" key="2">
    <source>
        <dbReference type="Proteomes" id="UP001597213"/>
    </source>
</evidence>
<keyword evidence="1" id="KW-0489">Methyltransferase</keyword>
<keyword evidence="1" id="KW-0808">Transferase</keyword>
<dbReference type="CDD" id="cd02440">
    <property type="entry name" value="AdoMet_MTases"/>
    <property type="match status" value="1"/>
</dbReference>
<dbReference type="InterPro" id="IPR029063">
    <property type="entry name" value="SAM-dependent_MTases_sf"/>
</dbReference>
<proteinExistence type="predicted"/>
<dbReference type="GO" id="GO:0102208">
    <property type="term" value="F:2-polyprenyl-6-hydroxyphenol methylase activity"/>
    <property type="evidence" value="ECO:0007669"/>
    <property type="project" value="UniProtKB-EC"/>
</dbReference>
<dbReference type="RefSeq" id="WP_379143877.1">
    <property type="nucleotide sequence ID" value="NZ_JBHUEN010000043.1"/>
</dbReference>
<sequence length="240" mass="26805">MGFFDFLGALGYSDADVQRMNRRRRFILKPFKKDIEGARVLDLGAHDGRWAYALAAAGATEVVAIEARPELVAAYADFPESDWKGRVTLRQGDLYDGLDGLERDGERFDVVALYGIYYHVMDHFRLLRQATALGAKLIIIDSEFITAENPMIQLVRERTDNDLNAAPQAEGQETAIIGIPSTAAMERMADALGLGCEWVNWDELPPARRVSVADYYRTTPKRRRTCALRPKGAIPPGLET</sequence>
<accession>A0ABW4R9M7</accession>
<reference evidence="2" key="1">
    <citation type="journal article" date="2019" name="Int. J. Syst. Evol. Microbiol.">
        <title>The Global Catalogue of Microorganisms (GCM) 10K type strain sequencing project: providing services to taxonomists for standard genome sequencing and annotation.</title>
        <authorList>
            <consortium name="The Broad Institute Genomics Platform"/>
            <consortium name="The Broad Institute Genome Sequencing Center for Infectious Disease"/>
            <person name="Wu L."/>
            <person name="Ma J."/>
        </authorList>
    </citation>
    <scope>NUCLEOTIDE SEQUENCE [LARGE SCALE GENOMIC DNA]</scope>
    <source>
        <strain evidence="2">CCUG 56029</strain>
    </source>
</reference>
<dbReference type="EMBL" id="JBHUEN010000043">
    <property type="protein sequence ID" value="MFD1882939.1"/>
    <property type="molecule type" value="Genomic_DNA"/>
</dbReference>
<organism evidence="1 2">
    <name type="scientific">Paracoccus pacificus</name>
    <dbReference type="NCBI Taxonomy" id="1463598"/>
    <lineage>
        <taxon>Bacteria</taxon>
        <taxon>Pseudomonadati</taxon>
        <taxon>Pseudomonadota</taxon>
        <taxon>Alphaproteobacteria</taxon>
        <taxon>Rhodobacterales</taxon>
        <taxon>Paracoccaceae</taxon>
        <taxon>Paracoccus</taxon>
    </lineage>
</organism>
<dbReference type="EC" id="2.1.1.222" evidence="1"/>
<dbReference type="Gene3D" id="3.40.50.150">
    <property type="entry name" value="Vaccinia Virus protein VP39"/>
    <property type="match status" value="1"/>
</dbReference>
<dbReference type="Pfam" id="PF13489">
    <property type="entry name" value="Methyltransf_23"/>
    <property type="match status" value="1"/>
</dbReference>
<dbReference type="SUPFAM" id="SSF53335">
    <property type="entry name" value="S-adenosyl-L-methionine-dependent methyltransferases"/>
    <property type="match status" value="1"/>
</dbReference>
<dbReference type="GO" id="GO:0061542">
    <property type="term" value="F:3-demethylubiquinol 3-O-methyltransferase activity"/>
    <property type="evidence" value="ECO:0007669"/>
    <property type="project" value="UniProtKB-EC"/>
</dbReference>
<keyword evidence="2" id="KW-1185">Reference proteome</keyword>
<gene>
    <name evidence="1" type="ORF">ACFSCT_14550</name>
</gene>
<protein>
    <submittedName>
        <fullName evidence="1">Class I SAM-dependent methyltransferase</fullName>
        <ecNumber evidence="1">2.1.1.222</ecNumber>
        <ecNumber evidence="1">2.1.1.64</ecNumber>
    </submittedName>
</protein>
<name>A0ABW4R9M7_9RHOB</name>
<dbReference type="EC" id="2.1.1.64" evidence="1"/>
<dbReference type="Proteomes" id="UP001597213">
    <property type="component" value="Unassembled WGS sequence"/>
</dbReference>